<accession>A0A409WUH9</accession>
<name>A0A409WUH9_9AGAR</name>
<feature type="transmembrane region" description="Helical" evidence="1">
    <location>
        <begin position="169"/>
        <end position="193"/>
    </location>
</feature>
<dbReference type="OrthoDB" id="10039976at2759"/>
<keyword evidence="3" id="KW-1185">Reference proteome</keyword>
<evidence type="ECO:0000313" key="2">
    <source>
        <dbReference type="EMBL" id="PPQ82178.1"/>
    </source>
</evidence>
<dbReference type="EMBL" id="NHYE01004782">
    <property type="protein sequence ID" value="PPQ82178.1"/>
    <property type="molecule type" value="Genomic_DNA"/>
</dbReference>
<feature type="transmembrane region" description="Helical" evidence="1">
    <location>
        <begin position="473"/>
        <end position="497"/>
    </location>
</feature>
<keyword evidence="1" id="KW-0472">Membrane</keyword>
<dbReference type="InParanoid" id="A0A409WUH9"/>
<keyword evidence="1" id="KW-0812">Transmembrane</keyword>
<reference evidence="2 3" key="1">
    <citation type="journal article" date="2018" name="Evol. Lett.">
        <title>Horizontal gene cluster transfer increased hallucinogenic mushroom diversity.</title>
        <authorList>
            <person name="Reynolds H.T."/>
            <person name="Vijayakumar V."/>
            <person name="Gluck-Thaler E."/>
            <person name="Korotkin H.B."/>
            <person name="Matheny P.B."/>
            <person name="Slot J.C."/>
        </authorList>
    </citation>
    <scope>NUCLEOTIDE SEQUENCE [LARGE SCALE GENOMIC DNA]</scope>
    <source>
        <strain evidence="2 3">SRW20</strain>
    </source>
</reference>
<organism evidence="2 3">
    <name type="scientific">Gymnopilus dilepis</name>
    <dbReference type="NCBI Taxonomy" id="231916"/>
    <lineage>
        <taxon>Eukaryota</taxon>
        <taxon>Fungi</taxon>
        <taxon>Dikarya</taxon>
        <taxon>Basidiomycota</taxon>
        <taxon>Agaricomycotina</taxon>
        <taxon>Agaricomycetes</taxon>
        <taxon>Agaricomycetidae</taxon>
        <taxon>Agaricales</taxon>
        <taxon>Agaricineae</taxon>
        <taxon>Hymenogastraceae</taxon>
        <taxon>Gymnopilus</taxon>
    </lineage>
</organism>
<feature type="transmembrane region" description="Helical" evidence="1">
    <location>
        <begin position="361"/>
        <end position="387"/>
    </location>
</feature>
<sequence>MSAQNAIVQMSNPDTPMAWLPPDLAVQKTLSAYIVAGTAAVMVWDVLHNLTKDCSLLRHCPRSASVSLVSRLISLCFVLLVAIYETAPLGNCNQFVKITSAFYPLAVSSTSLLFLVRIHAISKGKKHIVYFFVLMWLVVTGGCTTAATGASASVIGPTKYCIDAGLKPYIAASVIIPLVNDTLVFLAIGLQLVSSSSSEEMSLKKILRVLFGRDELPTHIAVARVLLKDGQLYYLIAVASNLLVVTMFHIPSLPADWQGMFIVPNVVLMNIMACRVFRDVEIISYRERKGVQDREWMISGDLGTSATLPHWRSISHTSGLMAPIRTHPNMTVQNAIVQMPNPDAVMAWLPPDLAFQETISAYIVVGSAAFLMYSRLASLCFVLLIAVFQTAPLGNCSQVLNAVAALYAVAVSSTSLLFLIRIHAIYKGNTCIVCFFVVIWLVVTGGCIAAATGVSASAIGPTKYCLDTGLKPYVAAAIIVPLVNDTLIFLTIGLQLVSSSNPEERSMKRILRVLFGKDDLPTRLAQVLLKDGQLYYLIAVTSNLLVVIIFHIPSLPAAWQGAFFVPNIVLMNIMACRVFRDVELIAYRQKQEKSSSGWMTNGDMDTSASLPRWRSLFNTSSITPIRSQINGEA</sequence>
<evidence type="ECO:0000313" key="3">
    <source>
        <dbReference type="Proteomes" id="UP000284706"/>
    </source>
</evidence>
<feature type="transmembrane region" description="Helical" evidence="1">
    <location>
        <begin position="232"/>
        <end position="251"/>
    </location>
</feature>
<feature type="transmembrane region" description="Helical" evidence="1">
    <location>
        <begin position="534"/>
        <end position="552"/>
    </location>
</feature>
<proteinExistence type="predicted"/>
<gene>
    <name evidence="2" type="ORF">CVT26_008292</name>
</gene>
<feature type="transmembrane region" description="Helical" evidence="1">
    <location>
        <begin position="558"/>
        <end position="579"/>
    </location>
</feature>
<feature type="transmembrane region" description="Helical" evidence="1">
    <location>
        <begin position="399"/>
        <end position="420"/>
    </location>
</feature>
<dbReference type="AlphaFoldDB" id="A0A409WUH9"/>
<evidence type="ECO:0000256" key="1">
    <source>
        <dbReference type="SAM" id="Phobius"/>
    </source>
</evidence>
<feature type="transmembrane region" description="Helical" evidence="1">
    <location>
        <begin position="68"/>
        <end position="84"/>
    </location>
</feature>
<protein>
    <submittedName>
        <fullName evidence="2">Uncharacterized protein</fullName>
    </submittedName>
</protein>
<comment type="caution">
    <text evidence="2">The sequence shown here is derived from an EMBL/GenBank/DDBJ whole genome shotgun (WGS) entry which is preliminary data.</text>
</comment>
<feature type="transmembrane region" description="Helical" evidence="1">
    <location>
        <begin position="128"/>
        <end position="149"/>
    </location>
</feature>
<dbReference type="Proteomes" id="UP000284706">
    <property type="component" value="Unassembled WGS sequence"/>
</dbReference>
<feature type="transmembrane region" description="Helical" evidence="1">
    <location>
        <begin position="257"/>
        <end position="277"/>
    </location>
</feature>
<feature type="transmembrane region" description="Helical" evidence="1">
    <location>
        <begin position="96"/>
        <end position="116"/>
    </location>
</feature>
<feature type="transmembrane region" description="Helical" evidence="1">
    <location>
        <begin position="432"/>
        <end position="453"/>
    </location>
</feature>
<dbReference type="STRING" id="231916.A0A409WUH9"/>
<keyword evidence="1" id="KW-1133">Transmembrane helix</keyword>